<protein>
    <submittedName>
        <fullName evidence="1">Uncharacterized protein</fullName>
    </submittedName>
</protein>
<proteinExistence type="predicted"/>
<evidence type="ECO:0000313" key="2">
    <source>
        <dbReference type="Proteomes" id="UP001278500"/>
    </source>
</evidence>
<reference evidence="1" key="2">
    <citation type="submission" date="2023-06" db="EMBL/GenBank/DDBJ databases">
        <authorList>
            <consortium name="Lawrence Berkeley National Laboratory"/>
            <person name="Haridas S."/>
            <person name="Hensen N."/>
            <person name="Bonometti L."/>
            <person name="Westerberg I."/>
            <person name="Brannstrom I.O."/>
            <person name="Guillou S."/>
            <person name="Cros-Aarteil S."/>
            <person name="Calhoun S."/>
            <person name="Kuo A."/>
            <person name="Mondo S."/>
            <person name="Pangilinan J."/>
            <person name="Riley R."/>
            <person name="Labutti K."/>
            <person name="Andreopoulos B."/>
            <person name="Lipzen A."/>
            <person name="Chen C."/>
            <person name="Yanf M."/>
            <person name="Daum C."/>
            <person name="Ng V."/>
            <person name="Clum A."/>
            <person name="Steindorff A."/>
            <person name="Ohm R."/>
            <person name="Martin F."/>
            <person name="Silar P."/>
            <person name="Natvig D."/>
            <person name="Lalanne C."/>
            <person name="Gautier V."/>
            <person name="Ament-Velasquez S.L."/>
            <person name="Kruys A."/>
            <person name="Hutchinson M.I."/>
            <person name="Powell A.J."/>
            <person name="Barry K."/>
            <person name="Miller A.N."/>
            <person name="Grigoriev I.V."/>
            <person name="Debuchy R."/>
            <person name="Gladieux P."/>
            <person name="Thoren M.H."/>
            <person name="Johannesson H."/>
        </authorList>
    </citation>
    <scope>NUCLEOTIDE SEQUENCE</scope>
    <source>
        <strain evidence="1">CBS 560.94</strain>
    </source>
</reference>
<name>A0AAE0JIY4_9PEZI</name>
<evidence type="ECO:0000313" key="1">
    <source>
        <dbReference type="EMBL" id="KAK3350419.1"/>
    </source>
</evidence>
<dbReference type="GeneID" id="87861478"/>
<dbReference type="Proteomes" id="UP001278500">
    <property type="component" value="Unassembled WGS sequence"/>
</dbReference>
<organism evidence="1 2">
    <name type="scientific">Neurospora tetraspora</name>
    <dbReference type="NCBI Taxonomy" id="94610"/>
    <lineage>
        <taxon>Eukaryota</taxon>
        <taxon>Fungi</taxon>
        <taxon>Dikarya</taxon>
        <taxon>Ascomycota</taxon>
        <taxon>Pezizomycotina</taxon>
        <taxon>Sordariomycetes</taxon>
        <taxon>Sordariomycetidae</taxon>
        <taxon>Sordariales</taxon>
        <taxon>Sordariaceae</taxon>
        <taxon>Neurospora</taxon>
    </lineage>
</organism>
<accession>A0AAE0JIY4</accession>
<sequence length="59" mass="7096">LIDRINNYRETINASKPIITNINYNITVRVAIKRIYLEARSQLYIFYINKNIVLNIKRK</sequence>
<keyword evidence="2" id="KW-1185">Reference proteome</keyword>
<feature type="non-terminal residue" evidence="1">
    <location>
        <position position="1"/>
    </location>
</feature>
<reference evidence="1" key="1">
    <citation type="journal article" date="2023" name="Mol. Phylogenet. Evol.">
        <title>Genome-scale phylogeny and comparative genomics of the fungal order Sordariales.</title>
        <authorList>
            <person name="Hensen N."/>
            <person name="Bonometti L."/>
            <person name="Westerberg I."/>
            <person name="Brannstrom I.O."/>
            <person name="Guillou S."/>
            <person name="Cros-Aarteil S."/>
            <person name="Calhoun S."/>
            <person name="Haridas S."/>
            <person name="Kuo A."/>
            <person name="Mondo S."/>
            <person name="Pangilinan J."/>
            <person name="Riley R."/>
            <person name="LaButti K."/>
            <person name="Andreopoulos B."/>
            <person name="Lipzen A."/>
            <person name="Chen C."/>
            <person name="Yan M."/>
            <person name="Daum C."/>
            <person name="Ng V."/>
            <person name="Clum A."/>
            <person name="Steindorff A."/>
            <person name="Ohm R.A."/>
            <person name="Martin F."/>
            <person name="Silar P."/>
            <person name="Natvig D.O."/>
            <person name="Lalanne C."/>
            <person name="Gautier V."/>
            <person name="Ament-Velasquez S.L."/>
            <person name="Kruys A."/>
            <person name="Hutchinson M.I."/>
            <person name="Powell A.J."/>
            <person name="Barry K."/>
            <person name="Miller A.N."/>
            <person name="Grigoriev I.V."/>
            <person name="Debuchy R."/>
            <person name="Gladieux P."/>
            <person name="Hiltunen Thoren M."/>
            <person name="Johannesson H."/>
        </authorList>
    </citation>
    <scope>NUCLEOTIDE SEQUENCE</scope>
    <source>
        <strain evidence="1">CBS 560.94</strain>
    </source>
</reference>
<comment type="caution">
    <text evidence="1">The sequence shown here is derived from an EMBL/GenBank/DDBJ whole genome shotgun (WGS) entry which is preliminary data.</text>
</comment>
<dbReference type="RefSeq" id="XP_062683714.1">
    <property type="nucleotide sequence ID" value="XM_062824324.1"/>
</dbReference>
<dbReference type="AlphaFoldDB" id="A0AAE0JIY4"/>
<dbReference type="EMBL" id="JAUEPP010000002">
    <property type="protein sequence ID" value="KAK3350419.1"/>
    <property type="molecule type" value="Genomic_DNA"/>
</dbReference>
<gene>
    <name evidence="1" type="ORF">B0H65DRAFT_421181</name>
</gene>